<organism evidence="1 2">
    <name type="scientific">Methanocaldococcus villosus KIN24-T80</name>
    <dbReference type="NCBI Taxonomy" id="1069083"/>
    <lineage>
        <taxon>Archaea</taxon>
        <taxon>Methanobacteriati</taxon>
        <taxon>Methanobacteriota</taxon>
        <taxon>Methanomada group</taxon>
        <taxon>Methanococci</taxon>
        <taxon>Methanococcales</taxon>
        <taxon>Methanocaldococcaceae</taxon>
        <taxon>Methanocaldococcus</taxon>
    </lineage>
</organism>
<dbReference type="AlphaFoldDB" id="N6VRD7"/>
<feature type="non-terminal residue" evidence="1">
    <location>
        <position position="1"/>
    </location>
</feature>
<proteinExistence type="predicted"/>
<accession>N6VRD7</accession>
<dbReference type="Gene3D" id="3.40.50.150">
    <property type="entry name" value="Vaccinia Virus protein VP39"/>
    <property type="match status" value="1"/>
</dbReference>
<gene>
    <name evidence="1" type="ORF">J422_06316</name>
</gene>
<dbReference type="EMBL" id="APMM01000051">
    <property type="protein sequence ID" value="ENN95721.1"/>
    <property type="molecule type" value="Genomic_DNA"/>
</dbReference>
<sequence>DPPAFAQSKKDLKSALRGYHMLNRFGATLSNRYLITCSCSQPVEPDAFKALVIDACLKAKKWGKIIIQGSQAPDHPITSKGTEYLKCLFLRVDEI</sequence>
<comment type="caution">
    <text evidence="1">The sequence shown here is derived from an EMBL/GenBank/DDBJ whole genome shotgun (WGS) entry which is preliminary data.</text>
</comment>
<protein>
    <submittedName>
        <fullName evidence="1">Uncharacterized protein</fullName>
    </submittedName>
</protein>
<name>N6VRD7_9EURY</name>
<dbReference type="InterPro" id="IPR029063">
    <property type="entry name" value="SAM-dependent_MTases_sf"/>
</dbReference>
<keyword evidence="2" id="KW-1185">Reference proteome</keyword>
<dbReference type="PANTHER" id="PTHR42873:SF1">
    <property type="entry name" value="S-ADENOSYLMETHIONINE-DEPENDENT METHYLTRANSFERASE DOMAIN-CONTAINING PROTEIN"/>
    <property type="match status" value="1"/>
</dbReference>
<dbReference type="Proteomes" id="UP000053695">
    <property type="component" value="Unassembled WGS sequence"/>
</dbReference>
<dbReference type="PANTHER" id="PTHR42873">
    <property type="entry name" value="RIBOSOMAL RNA LARGE SUBUNIT METHYLTRANSFERASE"/>
    <property type="match status" value="1"/>
</dbReference>
<reference evidence="1 2" key="1">
    <citation type="journal article" date="2013" name="Genome Announc.">
        <title>Draft Genome Sequence of a Highly Flagellated, Fast-Swimming Archaeon, Methanocaldococcus villosus Strain KIN24-T80 (DSM 22612).</title>
        <authorList>
            <person name="Thennarasu S."/>
            <person name="Polireddy D."/>
            <person name="Antony A."/>
            <person name="Yada M.R."/>
            <person name="Algarawi S."/>
            <person name="Sivakumar N."/>
        </authorList>
    </citation>
    <scope>NUCLEOTIDE SEQUENCE [LARGE SCALE GENOMIC DNA]</scope>
    <source>
        <strain evidence="1 2">KIN24-T80</strain>
    </source>
</reference>
<evidence type="ECO:0000313" key="2">
    <source>
        <dbReference type="Proteomes" id="UP000053695"/>
    </source>
</evidence>
<dbReference type="PATRIC" id="fig|1069083.5.peg.1229"/>
<evidence type="ECO:0000313" key="1">
    <source>
        <dbReference type="EMBL" id="ENN95721.1"/>
    </source>
</evidence>
<dbReference type="SUPFAM" id="SSF53335">
    <property type="entry name" value="S-adenosyl-L-methionine-dependent methyltransferases"/>
    <property type="match status" value="1"/>
</dbReference>